<gene>
    <name evidence="3" type="ORF">GCM10025781_26410</name>
</gene>
<keyword evidence="2" id="KW-0732">Signal</keyword>
<sequence length="145" mass="15134">MTTTAMQRRVGSRAAAVAAMLKVATALTVCGGTSGNGDDIGLFGSNDIRFAVIPFDGKTLTATRSEFNQEHDAEDNPVGKPRDDQTSVTWVEQSGGSIDYLTNDDEMSTVSLPGDTPVVGENSCVKPGSAQGEVFDQNIESVCAG</sequence>
<evidence type="ECO:0000256" key="1">
    <source>
        <dbReference type="SAM" id="MobiDB-lite"/>
    </source>
</evidence>
<evidence type="ECO:0000313" key="4">
    <source>
        <dbReference type="Proteomes" id="UP001501446"/>
    </source>
</evidence>
<accession>A0ABP8XE97</accession>
<feature type="signal peptide" evidence="2">
    <location>
        <begin position="1"/>
        <end position="26"/>
    </location>
</feature>
<comment type="caution">
    <text evidence="3">The sequence shown here is derived from an EMBL/GenBank/DDBJ whole genome shotgun (WGS) entry which is preliminary data.</text>
</comment>
<feature type="region of interest" description="Disordered" evidence="1">
    <location>
        <begin position="66"/>
        <end position="88"/>
    </location>
</feature>
<name>A0ABP8XE97_9MICC</name>
<dbReference type="EMBL" id="BAABLN010000035">
    <property type="protein sequence ID" value="GAA4705803.1"/>
    <property type="molecule type" value="Genomic_DNA"/>
</dbReference>
<keyword evidence="4" id="KW-1185">Reference proteome</keyword>
<evidence type="ECO:0000313" key="3">
    <source>
        <dbReference type="EMBL" id="GAA4705803.1"/>
    </source>
</evidence>
<organism evidence="3 4">
    <name type="scientific">Kocuria gwangalliensis</name>
    <dbReference type="NCBI Taxonomy" id="501592"/>
    <lineage>
        <taxon>Bacteria</taxon>
        <taxon>Bacillati</taxon>
        <taxon>Actinomycetota</taxon>
        <taxon>Actinomycetes</taxon>
        <taxon>Micrococcales</taxon>
        <taxon>Micrococcaceae</taxon>
        <taxon>Kocuria</taxon>
    </lineage>
</organism>
<protein>
    <submittedName>
        <fullName evidence="3">Uncharacterized protein</fullName>
    </submittedName>
</protein>
<feature type="chain" id="PRO_5045667348" evidence="2">
    <location>
        <begin position="27"/>
        <end position="145"/>
    </location>
</feature>
<dbReference type="RefSeq" id="WP_345311797.1">
    <property type="nucleotide sequence ID" value="NZ_BAABLN010000035.1"/>
</dbReference>
<reference evidence="4" key="1">
    <citation type="journal article" date="2019" name="Int. J. Syst. Evol. Microbiol.">
        <title>The Global Catalogue of Microorganisms (GCM) 10K type strain sequencing project: providing services to taxonomists for standard genome sequencing and annotation.</title>
        <authorList>
            <consortium name="The Broad Institute Genomics Platform"/>
            <consortium name="The Broad Institute Genome Sequencing Center for Infectious Disease"/>
            <person name="Wu L."/>
            <person name="Ma J."/>
        </authorList>
    </citation>
    <scope>NUCLEOTIDE SEQUENCE [LARGE SCALE GENOMIC DNA]</scope>
    <source>
        <strain evidence="4">JCM 18958</strain>
    </source>
</reference>
<dbReference type="Proteomes" id="UP001501446">
    <property type="component" value="Unassembled WGS sequence"/>
</dbReference>
<evidence type="ECO:0000256" key="2">
    <source>
        <dbReference type="SAM" id="SignalP"/>
    </source>
</evidence>
<proteinExistence type="predicted"/>